<name>E1X456_HALMS</name>
<dbReference type="Pfam" id="PF16189">
    <property type="entry name" value="Creatinase_N_2"/>
    <property type="match status" value="1"/>
</dbReference>
<dbReference type="PROSITE" id="PS00491">
    <property type="entry name" value="PROLINE_PEPTIDASE"/>
    <property type="match status" value="1"/>
</dbReference>
<dbReference type="PANTHER" id="PTHR43763">
    <property type="entry name" value="XAA-PRO AMINOPEPTIDASE 1"/>
    <property type="match status" value="1"/>
</dbReference>
<dbReference type="GO" id="GO:0008237">
    <property type="term" value="F:metallopeptidase activity"/>
    <property type="evidence" value="ECO:0007669"/>
    <property type="project" value="UniProtKB-KW"/>
</dbReference>
<dbReference type="InterPro" id="IPR036005">
    <property type="entry name" value="Creatinase/aminopeptidase-like"/>
</dbReference>
<evidence type="ECO:0000256" key="4">
    <source>
        <dbReference type="ARBA" id="ARBA00023049"/>
    </source>
</evidence>
<dbReference type="GO" id="GO:0005737">
    <property type="term" value="C:cytoplasm"/>
    <property type="evidence" value="ECO:0007669"/>
    <property type="project" value="UniProtKB-ARBA"/>
</dbReference>
<dbReference type="PANTHER" id="PTHR43763:SF6">
    <property type="entry name" value="XAA-PRO AMINOPEPTIDASE 1"/>
    <property type="match status" value="1"/>
</dbReference>
<reference evidence="10" key="1">
    <citation type="journal article" date="2013" name="ISME J.">
        <title>A small predatory core genome in the divergent marine Bacteriovorax marinus SJ and the terrestrial Bdellovibrio bacteriovorus.</title>
        <authorList>
            <person name="Crossman L.C."/>
            <person name="Chen H."/>
            <person name="Cerdeno-Tarraga A.M."/>
            <person name="Brooks K."/>
            <person name="Quail M.A."/>
            <person name="Pineiro S.A."/>
            <person name="Hobley L."/>
            <person name="Sockett R.E."/>
            <person name="Bentley S.D."/>
            <person name="Parkhill J."/>
            <person name="Williams H.N."/>
            <person name="Stine O.C."/>
        </authorList>
    </citation>
    <scope>NUCLEOTIDE SEQUENCE [LARGE SCALE GENOMIC DNA]</scope>
    <source>
        <strain evidence="10">ATCC BAA-682 / DSM 15412 / SJ</strain>
    </source>
</reference>
<dbReference type="EMBL" id="FQ312005">
    <property type="protein sequence ID" value="CBW27027.1"/>
    <property type="molecule type" value="Genomic_DNA"/>
</dbReference>
<dbReference type="RefSeq" id="WP_014244805.1">
    <property type="nucleotide sequence ID" value="NC_016620.1"/>
</dbReference>
<dbReference type="AlphaFoldDB" id="E1X456"/>
<dbReference type="GO" id="GO:0006508">
    <property type="term" value="P:proteolysis"/>
    <property type="evidence" value="ECO:0007669"/>
    <property type="project" value="UniProtKB-KW"/>
</dbReference>
<evidence type="ECO:0000256" key="1">
    <source>
        <dbReference type="ARBA" id="ARBA00022670"/>
    </source>
</evidence>
<dbReference type="KEGG" id="bmx:BMS_2224"/>
<dbReference type="SUPFAM" id="SSF55920">
    <property type="entry name" value="Creatinase/aminopeptidase"/>
    <property type="match status" value="1"/>
</dbReference>
<feature type="domain" description="Peptidase M24 C-terminal" evidence="8">
    <location>
        <begin position="529"/>
        <end position="567"/>
    </location>
</feature>
<evidence type="ECO:0000313" key="9">
    <source>
        <dbReference type="EMBL" id="CBW27027.1"/>
    </source>
</evidence>
<dbReference type="Proteomes" id="UP000008963">
    <property type="component" value="Chromosome"/>
</dbReference>
<accession>E1X456</accession>
<protein>
    <submittedName>
        <fullName evidence="9">Peptidase</fullName>
    </submittedName>
</protein>
<evidence type="ECO:0000259" key="7">
    <source>
        <dbReference type="Pfam" id="PF01321"/>
    </source>
</evidence>
<comment type="similarity">
    <text evidence="5">Belongs to the peptidase M24B family.</text>
</comment>
<feature type="domain" description="Creatinase N-terminal" evidence="7">
    <location>
        <begin position="21"/>
        <end position="147"/>
    </location>
</feature>
<dbReference type="eggNOG" id="COG0006">
    <property type="taxonomic scope" value="Bacteria"/>
</dbReference>
<dbReference type="HOGENOM" id="CLU_430044_0_0_7"/>
<dbReference type="Pfam" id="PF16188">
    <property type="entry name" value="Peptidase_M24_C"/>
    <property type="match status" value="1"/>
</dbReference>
<dbReference type="Pfam" id="PF01321">
    <property type="entry name" value="Creatinase_N"/>
    <property type="match status" value="1"/>
</dbReference>
<dbReference type="Pfam" id="PF00557">
    <property type="entry name" value="Peptidase_M24"/>
    <property type="match status" value="1"/>
</dbReference>
<dbReference type="InterPro" id="IPR050422">
    <property type="entry name" value="X-Pro_aminopeptidase_P"/>
</dbReference>
<keyword evidence="1" id="KW-0645">Protease</keyword>
<dbReference type="GO" id="GO:0046872">
    <property type="term" value="F:metal ion binding"/>
    <property type="evidence" value="ECO:0007669"/>
    <property type="project" value="UniProtKB-KW"/>
</dbReference>
<organism evidence="9 10">
    <name type="scientific">Halobacteriovorax marinus (strain ATCC BAA-682 / DSM 15412 / SJ)</name>
    <name type="common">Bacteriovorax marinus</name>
    <dbReference type="NCBI Taxonomy" id="862908"/>
    <lineage>
        <taxon>Bacteria</taxon>
        <taxon>Pseudomonadati</taxon>
        <taxon>Bdellovibrionota</taxon>
        <taxon>Bacteriovoracia</taxon>
        <taxon>Bacteriovoracales</taxon>
        <taxon>Halobacteriovoraceae</taxon>
        <taxon>Halobacteriovorax</taxon>
    </lineage>
</organism>
<keyword evidence="4" id="KW-0482">Metalloprotease</keyword>
<dbReference type="OrthoDB" id="9761809at2"/>
<evidence type="ECO:0000259" key="6">
    <source>
        <dbReference type="Pfam" id="PF00557"/>
    </source>
</evidence>
<dbReference type="InterPro" id="IPR000994">
    <property type="entry name" value="Pept_M24"/>
</dbReference>
<dbReference type="InterPro" id="IPR032416">
    <property type="entry name" value="Peptidase_M24_C"/>
</dbReference>
<dbReference type="InterPro" id="IPR001131">
    <property type="entry name" value="Peptidase_M24B_aminopep-P_CS"/>
</dbReference>
<evidence type="ECO:0000256" key="2">
    <source>
        <dbReference type="ARBA" id="ARBA00022723"/>
    </source>
</evidence>
<dbReference type="STRING" id="862908.BMS_2224"/>
<gene>
    <name evidence="9" type="ordered locus">BMS_2224</name>
</gene>
<keyword evidence="3" id="KW-0378">Hydrolase</keyword>
<evidence type="ECO:0000256" key="5">
    <source>
        <dbReference type="RuleBase" id="RU000590"/>
    </source>
</evidence>
<evidence type="ECO:0000259" key="8">
    <source>
        <dbReference type="Pfam" id="PF16188"/>
    </source>
</evidence>
<keyword evidence="2 5" id="KW-0479">Metal-binding</keyword>
<dbReference type="SUPFAM" id="SSF53092">
    <property type="entry name" value="Creatinase/prolidase N-terminal domain"/>
    <property type="match status" value="1"/>
</dbReference>
<dbReference type="PATRIC" id="fig|862908.3.peg.2116"/>
<feature type="domain" description="Peptidase M24" evidence="6">
    <location>
        <begin position="317"/>
        <end position="520"/>
    </location>
</feature>
<dbReference type="InterPro" id="IPR000587">
    <property type="entry name" value="Creatinase_N"/>
</dbReference>
<evidence type="ECO:0000313" key="10">
    <source>
        <dbReference type="Proteomes" id="UP000008963"/>
    </source>
</evidence>
<evidence type="ECO:0000256" key="3">
    <source>
        <dbReference type="ARBA" id="ARBA00022801"/>
    </source>
</evidence>
<keyword evidence="10" id="KW-1185">Reference proteome</keyword>
<dbReference type="Gene3D" id="3.40.350.10">
    <property type="entry name" value="Creatinase/prolidase N-terminal domain"/>
    <property type="match status" value="2"/>
</dbReference>
<proteinExistence type="inferred from homology"/>
<dbReference type="Gene3D" id="3.90.230.10">
    <property type="entry name" value="Creatinase/methionine aminopeptidase superfamily"/>
    <property type="match status" value="1"/>
</dbReference>
<sequence>MRNTFFLEKEVIEQHILEMSQFLKKNSIDAAYISSYDIFMNEYVPMQESLRYYFSGFSGSVAEVLLLANGTCHLFVDGRYHEQADIEVEAEGVVVEKCPYGQSLIDATFEKIEGLGLSSLWLDGDRTPLGHLERFKESLQTVEVGTTDTIRNLISFSSFTKEATLSKIKKLKSSKDKVRSILKEGEALWLNSLDSISWLTNLRGYGLPFQSSFMARCFATRDGIELAIPNHYLVDFEDSFINFHKCNIDSFSKEISSSQNITKLYYDPALINVTDYKNLCSLFGSEVLAPLSGGITHLHALKTEQELEYIDAAFESGDRAILNSLNWLKNSFHKGESVSELDFFHKTSEFYELEGSKGQSFGTIAGFGANSSIIHYSSPSAKKLATDGEIALMDSGGYFEGGFATDTTRTIFLGKGEASDEQKKIYTLVLKGLLNAQNAVFPEGTWGSQIDALARTPILRGGYNYAHGTGHGVGINVHEGGLRFSPTSSIALKEGNLGSIEPGIYIPGFGGVRLENIALVVKHPEFENMLTFKPVVWIGFDHALIEKSMMTEEEITWLNEYEAECEKRGTLFS</sequence>
<dbReference type="InterPro" id="IPR029149">
    <property type="entry name" value="Creatin/AminoP/Spt16_N"/>
</dbReference>